<evidence type="ECO:0000259" key="2">
    <source>
        <dbReference type="Pfam" id="PF04909"/>
    </source>
</evidence>
<proteinExistence type="inferred from homology"/>
<dbReference type="EMBL" id="MLJW01000010">
    <property type="protein sequence ID" value="OIR14965.1"/>
    <property type="molecule type" value="Genomic_DNA"/>
</dbReference>
<protein>
    <submittedName>
        <fullName evidence="3">Amidohydrolase</fullName>
    </submittedName>
</protein>
<dbReference type="PANTHER" id="PTHR43569:SF2">
    <property type="entry name" value="AMIDOHYDROLASE-RELATED DOMAIN-CONTAINING PROTEIN"/>
    <property type="match status" value="1"/>
</dbReference>
<evidence type="ECO:0000313" key="3">
    <source>
        <dbReference type="EMBL" id="OIR14965.1"/>
    </source>
</evidence>
<dbReference type="AlphaFoldDB" id="A0A1J5TF51"/>
<comment type="caution">
    <text evidence="3">The sequence shown here is derived from an EMBL/GenBank/DDBJ whole genome shotgun (WGS) entry which is preliminary data.</text>
</comment>
<dbReference type="GO" id="GO:0016787">
    <property type="term" value="F:hydrolase activity"/>
    <property type="evidence" value="ECO:0007669"/>
    <property type="project" value="UniProtKB-KW"/>
</dbReference>
<organism evidence="3">
    <name type="scientific">mine drainage metagenome</name>
    <dbReference type="NCBI Taxonomy" id="410659"/>
    <lineage>
        <taxon>unclassified sequences</taxon>
        <taxon>metagenomes</taxon>
        <taxon>ecological metagenomes</taxon>
    </lineage>
</organism>
<reference evidence="3" key="1">
    <citation type="submission" date="2016-10" db="EMBL/GenBank/DDBJ databases">
        <title>Sequence of Gallionella enrichment culture.</title>
        <authorList>
            <person name="Poehlein A."/>
            <person name="Muehling M."/>
            <person name="Daniel R."/>
        </authorList>
    </citation>
    <scope>NUCLEOTIDE SEQUENCE</scope>
</reference>
<name>A0A1J5TF51_9ZZZZ</name>
<keyword evidence="3" id="KW-0378">Hydrolase</keyword>
<comment type="similarity">
    <text evidence="1">Belongs to the metallo-dependent hydrolases superfamily.</text>
</comment>
<feature type="domain" description="Amidohydrolase-related" evidence="2">
    <location>
        <begin position="3"/>
        <end position="277"/>
    </location>
</feature>
<accession>A0A1J5TF51</accession>
<sequence length="279" mass="31102">MRIDSHQHFWDYTHNAAHYDWIDDSMRRIRADFLPADLAPLLASSGFDGSVAVEARQSVDESRWLLSLAANHPAIKAVVGWAPLASPSLAASLEELCANPRFRGVRHVVQAEPDPAFLDGAAFNAGIHQLTARGLVYDLLVKAHQLPAALRFVDRHPNQSFVLDHIAKPIVTQAVDPEWLRHFRELGRRPNVACKFSGVVTEVPDWRWSQEMIRVHFDCTLESFGADRVMFGSDWPVCLVATDHRAWVSAVESCAARLSKSEQASLFGDTAARIYGIQS</sequence>
<dbReference type="PANTHER" id="PTHR43569">
    <property type="entry name" value="AMIDOHYDROLASE"/>
    <property type="match status" value="1"/>
</dbReference>
<dbReference type="Pfam" id="PF04909">
    <property type="entry name" value="Amidohydro_2"/>
    <property type="match status" value="1"/>
</dbReference>
<dbReference type="SUPFAM" id="SSF51556">
    <property type="entry name" value="Metallo-dependent hydrolases"/>
    <property type="match status" value="1"/>
</dbReference>
<dbReference type="InterPro" id="IPR006680">
    <property type="entry name" value="Amidohydro-rel"/>
</dbReference>
<dbReference type="Gene3D" id="3.20.20.140">
    <property type="entry name" value="Metal-dependent hydrolases"/>
    <property type="match status" value="1"/>
</dbReference>
<dbReference type="InterPro" id="IPR052350">
    <property type="entry name" value="Metallo-dep_Lactonases"/>
</dbReference>
<dbReference type="InterPro" id="IPR032466">
    <property type="entry name" value="Metal_Hydrolase"/>
</dbReference>
<gene>
    <name evidence="3" type="ORF">GALL_40830</name>
</gene>
<evidence type="ECO:0000256" key="1">
    <source>
        <dbReference type="ARBA" id="ARBA00038310"/>
    </source>
</evidence>